<reference evidence="8 9" key="1">
    <citation type="submission" date="2011-08" db="EMBL/GenBank/DDBJ databases">
        <title>The Genome Sequence of Johnsonella ignava ATCC 51276.</title>
        <authorList>
            <consortium name="The Broad Institute Genome Sequencing Platform"/>
            <person name="Earl A."/>
            <person name="Ward D."/>
            <person name="Feldgarden M."/>
            <person name="Gevers D."/>
            <person name="Izard J."/>
            <person name="Blanton J.M."/>
            <person name="Baranova O.V."/>
            <person name="Dewhirst F.E."/>
            <person name="Young S.K."/>
            <person name="Zeng Q."/>
            <person name="Gargeya S."/>
            <person name="Fitzgerald M."/>
            <person name="Haas B."/>
            <person name="Abouelleil A."/>
            <person name="Alvarado L."/>
            <person name="Arachchi H.M."/>
            <person name="Berlin A."/>
            <person name="Brown A."/>
            <person name="Chapman S.B."/>
            <person name="Chen Z."/>
            <person name="Dunbar C."/>
            <person name="Freedman E."/>
            <person name="Gearin G."/>
            <person name="Gellesch M."/>
            <person name="Goldberg J."/>
            <person name="Griggs A."/>
            <person name="Gujja S."/>
            <person name="Heiman D."/>
            <person name="Howarth C."/>
            <person name="Larson L."/>
            <person name="Lui A."/>
            <person name="MacDonald P.J.P."/>
            <person name="Montmayeur A."/>
            <person name="Murphy C."/>
            <person name="Neiman D."/>
            <person name="Pearson M."/>
            <person name="Priest M."/>
            <person name="Roberts A."/>
            <person name="Saif S."/>
            <person name="Shea T."/>
            <person name="Shenoy N."/>
            <person name="Sisk P."/>
            <person name="Stolte C."/>
            <person name="Sykes S."/>
            <person name="Wortman J."/>
            <person name="Nusbaum C."/>
            <person name="Birren B."/>
        </authorList>
    </citation>
    <scope>NUCLEOTIDE SEQUENCE [LARGE SCALE GENOMIC DNA]</scope>
    <source>
        <strain evidence="8 9">ATCC 51276</strain>
    </source>
</reference>
<dbReference type="Proteomes" id="UP000003011">
    <property type="component" value="Unassembled WGS sequence"/>
</dbReference>
<name>G5GGI1_9FIRM</name>
<evidence type="ECO:0000256" key="2">
    <source>
        <dbReference type="ARBA" id="ARBA00009399"/>
    </source>
</evidence>
<dbReference type="RefSeq" id="WP_005539829.1">
    <property type="nucleotide sequence ID" value="NZ_JH378830.1"/>
</dbReference>
<dbReference type="PATRIC" id="fig|679200.3.peg.707"/>
<dbReference type="OrthoDB" id="361483at2"/>
<feature type="transmembrane region" description="Helical" evidence="6">
    <location>
        <begin position="121"/>
        <end position="140"/>
    </location>
</feature>
<evidence type="ECO:0000259" key="7">
    <source>
        <dbReference type="Pfam" id="PF04138"/>
    </source>
</evidence>
<organism evidence="8 9">
    <name type="scientific">Johnsonella ignava ATCC 51276</name>
    <dbReference type="NCBI Taxonomy" id="679200"/>
    <lineage>
        <taxon>Bacteria</taxon>
        <taxon>Bacillati</taxon>
        <taxon>Bacillota</taxon>
        <taxon>Clostridia</taxon>
        <taxon>Lachnospirales</taxon>
        <taxon>Lachnospiraceae</taxon>
        <taxon>Johnsonella</taxon>
    </lineage>
</organism>
<comment type="caution">
    <text evidence="8">The sequence shown here is derived from an EMBL/GenBank/DDBJ whole genome shotgun (WGS) entry which is preliminary data.</text>
</comment>
<dbReference type="PANTHER" id="PTHR38459:SF5">
    <property type="entry name" value="CELL WALL TEICHOIC ACID GLYCOSYLATION PROTEIN GTCA"/>
    <property type="match status" value="1"/>
</dbReference>
<accession>G5GGI1</accession>
<keyword evidence="5 6" id="KW-0472">Membrane</keyword>
<feature type="transmembrane region" description="Helical" evidence="6">
    <location>
        <begin position="54"/>
        <end position="75"/>
    </location>
</feature>
<dbReference type="GO" id="GO:0005886">
    <property type="term" value="C:plasma membrane"/>
    <property type="evidence" value="ECO:0007669"/>
    <property type="project" value="TreeGrafter"/>
</dbReference>
<dbReference type="PANTHER" id="PTHR38459">
    <property type="entry name" value="PROPHAGE BACTOPRENOL-LINKED GLUCOSE TRANSLOCASE HOMOLOG"/>
    <property type="match status" value="1"/>
</dbReference>
<comment type="similarity">
    <text evidence="2">Belongs to the GtrA family.</text>
</comment>
<keyword evidence="9" id="KW-1185">Reference proteome</keyword>
<dbReference type="InterPro" id="IPR007267">
    <property type="entry name" value="GtrA_DPMS_TM"/>
</dbReference>
<gene>
    <name evidence="8" type="ORF">HMPREF9333_00671</name>
</gene>
<keyword evidence="3 6" id="KW-0812">Transmembrane</keyword>
<evidence type="ECO:0000256" key="3">
    <source>
        <dbReference type="ARBA" id="ARBA00022692"/>
    </source>
</evidence>
<evidence type="ECO:0000256" key="1">
    <source>
        <dbReference type="ARBA" id="ARBA00004141"/>
    </source>
</evidence>
<comment type="subcellular location">
    <subcellularLocation>
        <location evidence="1">Membrane</location>
        <topology evidence="1">Multi-pass membrane protein</topology>
    </subcellularLocation>
</comment>
<dbReference type="eggNOG" id="COG2246">
    <property type="taxonomic scope" value="Bacteria"/>
</dbReference>
<dbReference type="GO" id="GO:0000271">
    <property type="term" value="P:polysaccharide biosynthetic process"/>
    <property type="evidence" value="ECO:0007669"/>
    <property type="project" value="InterPro"/>
</dbReference>
<protein>
    <recommendedName>
        <fullName evidence="7">GtrA/DPMS transmembrane domain-containing protein</fullName>
    </recommendedName>
</protein>
<dbReference type="STRING" id="679200.HMPREF9333_00671"/>
<evidence type="ECO:0000256" key="4">
    <source>
        <dbReference type="ARBA" id="ARBA00022989"/>
    </source>
</evidence>
<evidence type="ECO:0000313" key="9">
    <source>
        <dbReference type="Proteomes" id="UP000003011"/>
    </source>
</evidence>
<proteinExistence type="inferred from homology"/>
<dbReference type="AlphaFoldDB" id="G5GGI1"/>
<evidence type="ECO:0000313" key="8">
    <source>
        <dbReference type="EMBL" id="EHI56141.1"/>
    </source>
</evidence>
<keyword evidence="4 6" id="KW-1133">Transmembrane helix</keyword>
<dbReference type="HOGENOM" id="CLU_083873_1_1_9"/>
<feature type="transmembrane region" description="Helical" evidence="6">
    <location>
        <begin position="21"/>
        <end position="42"/>
    </location>
</feature>
<dbReference type="EMBL" id="ACZL01000012">
    <property type="protein sequence ID" value="EHI56141.1"/>
    <property type="molecule type" value="Genomic_DNA"/>
</dbReference>
<sequence>MIKKIVDKVWDLIKKFTNRETVMYLIFGVLTTIADWITYLKLEPTGLSASTRSSLSWCVAVLLAFITNKIFVFESMNFKAGFVLKEFISFVSSRLATLAFTWLGTFIFAEKLGINDWFVKAVLMCIVIILNYILSKVFIFNKKSQD</sequence>
<feature type="transmembrane region" description="Helical" evidence="6">
    <location>
        <begin position="87"/>
        <end position="109"/>
    </location>
</feature>
<dbReference type="InterPro" id="IPR051401">
    <property type="entry name" value="GtrA_CellWall_Glycosyl"/>
</dbReference>
<evidence type="ECO:0000256" key="5">
    <source>
        <dbReference type="ARBA" id="ARBA00023136"/>
    </source>
</evidence>
<feature type="domain" description="GtrA/DPMS transmembrane" evidence="7">
    <location>
        <begin position="24"/>
        <end position="140"/>
    </location>
</feature>
<evidence type="ECO:0000256" key="6">
    <source>
        <dbReference type="SAM" id="Phobius"/>
    </source>
</evidence>
<dbReference type="Pfam" id="PF04138">
    <property type="entry name" value="GtrA_DPMS_TM"/>
    <property type="match status" value="1"/>
</dbReference>